<evidence type="ECO:0000256" key="1">
    <source>
        <dbReference type="SAM" id="Phobius"/>
    </source>
</evidence>
<dbReference type="KEGG" id="dfa:DFA_06516"/>
<evidence type="ECO:0000313" key="2">
    <source>
        <dbReference type="EMBL" id="EGG24366.1"/>
    </source>
</evidence>
<accession>F4PJ80</accession>
<reference evidence="3" key="1">
    <citation type="journal article" date="2011" name="Genome Res.">
        <title>Phylogeny-wide analysis of social amoeba genomes highlights ancient origins for complex intercellular communication.</title>
        <authorList>
            <person name="Heidel A.J."/>
            <person name="Lawal H.M."/>
            <person name="Felder M."/>
            <person name="Schilde C."/>
            <person name="Helps N.R."/>
            <person name="Tunggal B."/>
            <person name="Rivero F."/>
            <person name="John U."/>
            <person name="Schleicher M."/>
            <person name="Eichinger L."/>
            <person name="Platzer M."/>
            <person name="Noegel A.A."/>
            <person name="Schaap P."/>
            <person name="Gloeckner G."/>
        </authorList>
    </citation>
    <scope>NUCLEOTIDE SEQUENCE [LARGE SCALE GENOMIC DNA]</scope>
    <source>
        <strain evidence="3">SH3</strain>
    </source>
</reference>
<dbReference type="GeneID" id="14876307"/>
<keyword evidence="3" id="KW-1185">Reference proteome</keyword>
<feature type="transmembrane region" description="Helical" evidence="1">
    <location>
        <begin position="73"/>
        <end position="95"/>
    </location>
</feature>
<keyword evidence="1" id="KW-0472">Membrane</keyword>
<gene>
    <name evidence="2" type="ORF">DFA_06516</name>
</gene>
<dbReference type="Proteomes" id="UP000007797">
    <property type="component" value="Unassembled WGS sequence"/>
</dbReference>
<feature type="transmembrane region" description="Helical" evidence="1">
    <location>
        <begin position="22"/>
        <end position="43"/>
    </location>
</feature>
<name>F4PJ80_CACFS</name>
<keyword evidence="1" id="KW-1133">Transmembrane helix</keyword>
<dbReference type="RefSeq" id="XP_004362217.1">
    <property type="nucleotide sequence ID" value="XM_004362160.1"/>
</dbReference>
<organism evidence="2 3">
    <name type="scientific">Cavenderia fasciculata</name>
    <name type="common">Slime mold</name>
    <name type="synonym">Dictyostelium fasciculatum</name>
    <dbReference type="NCBI Taxonomy" id="261658"/>
    <lineage>
        <taxon>Eukaryota</taxon>
        <taxon>Amoebozoa</taxon>
        <taxon>Evosea</taxon>
        <taxon>Eumycetozoa</taxon>
        <taxon>Dictyostelia</taxon>
        <taxon>Acytosteliales</taxon>
        <taxon>Cavenderiaceae</taxon>
        <taxon>Cavenderia</taxon>
    </lineage>
</organism>
<dbReference type="EMBL" id="GL883007">
    <property type="protein sequence ID" value="EGG24366.1"/>
    <property type="molecule type" value="Genomic_DNA"/>
</dbReference>
<protein>
    <submittedName>
        <fullName evidence="2">Uncharacterized protein</fullName>
    </submittedName>
</protein>
<dbReference type="AlphaFoldDB" id="F4PJ80"/>
<keyword evidence="1" id="KW-0812">Transmembrane</keyword>
<evidence type="ECO:0000313" key="3">
    <source>
        <dbReference type="Proteomes" id="UP000007797"/>
    </source>
</evidence>
<sequence>MDVTFVYRYDPKRPYLSNWSKIFNSLNYVVYMGVVIIFFLNLFKSTCECKYESIKGQKDGDVKNKSEAVGQPYLYIMIAFTCFSGFTSLIFNMLFPPNTSVTRSTTSEYAGTAYTNDGIPMDVHKVTTTTTHSVGPLQSLSTKLTKQNISNLALYLVVIVPLIIIIYIMYFNANAGCKDCCLFNLYDDRKCDIENSKFLVSSDAWK</sequence>
<proteinExistence type="predicted"/>
<feature type="transmembrane region" description="Helical" evidence="1">
    <location>
        <begin position="152"/>
        <end position="171"/>
    </location>
</feature>